<comment type="caution">
    <text evidence="1">The sequence shown here is derived from an EMBL/GenBank/DDBJ whole genome shotgun (WGS) entry which is preliminary data.</text>
</comment>
<keyword evidence="2" id="KW-1185">Reference proteome</keyword>
<dbReference type="EMBL" id="CM045877">
    <property type="protein sequence ID" value="KAI7940646.1"/>
    <property type="molecule type" value="Genomic_DNA"/>
</dbReference>
<evidence type="ECO:0000313" key="2">
    <source>
        <dbReference type="Proteomes" id="UP001060170"/>
    </source>
</evidence>
<gene>
    <name evidence="1" type="ORF">MJO28_012931</name>
</gene>
<protein>
    <submittedName>
        <fullName evidence="1">Uncharacterized protein</fullName>
    </submittedName>
</protein>
<reference evidence="2" key="2">
    <citation type="journal article" date="2018" name="Mol. Plant Microbe Interact.">
        <title>Genome sequence resources for the wheat stripe rust pathogen (Puccinia striiformis f. sp. tritici) and the barley stripe rust pathogen (Puccinia striiformis f. sp. hordei).</title>
        <authorList>
            <person name="Xia C."/>
            <person name="Wang M."/>
            <person name="Yin C."/>
            <person name="Cornejo O.E."/>
            <person name="Hulbert S.H."/>
            <person name="Chen X."/>
        </authorList>
    </citation>
    <scope>NUCLEOTIDE SEQUENCE [LARGE SCALE GENOMIC DNA]</scope>
    <source>
        <strain evidence="2">93-210</strain>
    </source>
</reference>
<sequence>MDANELIGIEKSDEAQYQKIVAEATAQTYTFVCHTKEETHKDVNRTKHSVIHYHIAAVNWVCAGLQMAESFLKNYSA</sequence>
<proteinExistence type="predicted"/>
<reference evidence="1 2" key="3">
    <citation type="journal article" date="2022" name="Microbiol. Spectr.">
        <title>Folding features and dynamics of 3D genome architecture in plant fungal pathogens.</title>
        <authorList>
            <person name="Xia C."/>
        </authorList>
    </citation>
    <scope>NUCLEOTIDE SEQUENCE [LARGE SCALE GENOMIC DNA]</scope>
    <source>
        <strain evidence="1 2">93-210</strain>
    </source>
</reference>
<accession>A0ACC0DX42</accession>
<dbReference type="Proteomes" id="UP001060170">
    <property type="component" value="Chromosome 13"/>
</dbReference>
<reference evidence="2" key="1">
    <citation type="journal article" date="2018" name="BMC Genomics">
        <title>Genomic insights into host adaptation between the wheat stripe rust pathogen (Puccinia striiformis f. sp. tritici) and the barley stripe rust pathogen (Puccinia striiformis f. sp. hordei).</title>
        <authorList>
            <person name="Xia C."/>
            <person name="Wang M."/>
            <person name="Yin C."/>
            <person name="Cornejo O.E."/>
            <person name="Hulbert S.H."/>
            <person name="Chen X."/>
        </authorList>
    </citation>
    <scope>NUCLEOTIDE SEQUENCE [LARGE SCALE GENOMIC DNA]</scope>
    <source>
        <strain evidence="2">93-210</strain>
    </source>
</reference>
<evidence type="ECO:0000313" key="1">
    <source>
        <dbReference type="EMBL" id="KAI7940646.1"/>
    </source>
</evidence>
<organism evidence="1 2">
    <name type="scientific">Puccinia striiformis f. sp. tritici</name>
    <dbReference type="NCBI Taxonomy" id="168172"/>
    <lineage>
        <taxon>Eukaryota</taxon>
        <taxon>Fungi</taxon>
        <taxon>Dikarya</taxon>
        <taxon>Basidiomycota</taxon>
        <taxon>Pucciniomycotina</taxon>
        <taxon>Pucciniomycetes</taxon>
        <taxon>Pucciniales</taxon>
        <taxon>Pucciniaceae</taxon>
        <taxon>Puccinia</taxon>
    </lineage>
</organism>
<name>A0ACC0DX42_9BASI</name>